<dbReference type="InterPro" id="IPR036734">
    <property type="entry name" value="Neur_chan_lig-bd_sf"/>
</dbReference>
<dbReference type="InterPro" id="IPR018000">
    <property type="entry name" value="Neurotransmitter_ion_chnl_CS"/>
</dbReference>
<gene>
    <name evidence="4" type="ORF">MSPICULIGERA_LOCUS20139</name>
</gene>
<comment type="caution">
    <text evidence="4">The sequence shown here is derived from an EMBL/GenBank/DDBJ whole genome shotgun (WGS) entry which is preliminary data.</text>
</comment>
<evidence type="ECO:0000259" key="3">
    <source>
        <dbReference type="Pfam" id="PF02931"/>
    </source>
</evidence>
<evidence type="ECO:0000313" key="5">
    <source>
        <dbReference type="Proteomes" id="UP001177023"/>
    </source>
</evidence>
<sequence>MELQKVLFLVLMCIYRLIMQRYFLWRSIDLVYPEQQRSVNIQANGSVFVAVSLYIEASCQLNVSRFPFDHQECFVTFLQHPYKYKFVTSTGSIGGGADPASTYRHLFLEQRHFLFWEFT</sequence>
<evidence type="ECO:0000313" key="4">
    <source>
        <dbReference type="EMBL" id="CAJ0581994.1"/>
    </source>
</evidence>
<dbReference type="Gene3D" id="2.70.170.10">
    <property type="entry name" value="Neurotransmitter-gated ion-channel ligand-binding domain"/>
    <property type="match status" value="1"/>
</dbReference>
<protein>
    <recommendedName>
        <fullName evidence="3">Neurotransmitter-gated ion-channel ligand-binding domain-containing protein</fullName>
    </recommendedName>
</protein>
<reference evidence="4" key="1">
    <citation type="submission" date="2023-06" db="EMBL/GenBank/DDBJ databases">
        <authorList>
            <person name="Delattre M."/>
        </authorList>
    </citation>
    <scope>NUCLEOTIDE SEQUENCE</scope>
    <source>
        <strain evidence="4">AF72</strain>
    </source>
</reference>
<dbReference type="Proteomes" id="UP001177023">
    <property type="component" value="Unassembled WGS sequence"/>
</dbReference>
<dbReference type="EMBL" id="CATQJA010002664">
    <property type="protein sequence ID" value="CAJ0581994.1"/>
    <property type="molecule type" value="Genomic_DNA"/>
</dbReference>
<dbReference type="PROSITE" id="PS00236">
    <property type="entry name" value="NEUROTR_ION_CHANNEL"/>
    <property type="match status" value="1"/>
</dbReference>
<evidence type="ECO:0000256" key="2">
    <source>
        <dbReference type="ARBA" id="ARBA00023136"/>
    </source>
</evidence>
<keyword evidence="5" id="KW-1185">Reference proteome</keyword>
<dbReference type="GO" id="GO:0005230">
    <property type="term" value="F:extracellular ligand-gated monoatomic ion channel activity"/>
    <property type="evidence" value="ECO:0007669"/>
    <property type="project" value="InterPro"/>
</dbReference>
<dbReference type="GO" id="GO:0016020">
    <property type="term" value="C:membrane"/>
    <property type="evidence" value="ECO:0007669"/>
    <property type="project" value="UniProtKB-SubCell"/>
</dbReference>
<proteinExistence type="predicted"/>
<comment type="subcellular location">
    <subcellularLocation>
        <location evidence="1">Membrane</location>
    </subcellularLocation>
</comment>
<organism evidence="4 5">
    <name type="scientific">Mesorhabditis spiculigera</name>
    <dbReference type="NCBI Taxonomy" id="96644"/>
    <lineage>
        <taxon>Eukaryota</taxon>
        <taxon>Metazoa</taxon>
        <taxon>Ecdysozoa</taxon>
        <taxon>Nematoda</taxon>
        <taxon>Chromadorea</taxon>
        <taxon>Rhabditida</taxon>
        <taxon>Rhabditina</taxon>
        <taxon>Rhabditomorpha</taxon>
        <taxon>Rhabditoidea</taxon>
        <taxon>Rhabditidae</taxon>
        <taxon>Mesorhabditinae</taxon>
        <taxon>Mesorhabditis</taxon>
    </lineage>
</organism>
<keyword evidence="2" id="KW-0472">Membrane</keyword>
<dbReference type="AlphaFoldDB" id="A0AA36D907"/>
<evidence type="ECO:0000256" key="1">
    <source>
        <dbReference type="ARBA" id="ARBA00004370"/>
    </source>
</evidence>
<dbReference type="InterPro" id="IPR006202">
    <property type="entry name" value="Neur_chan_lig-bd"/>
</dbReference>
<accession>A0AA36D907</accession>
<dbReference type="SUPFAM" id="SSF63712">
    <property type="entry name" value="Nicotinic receptor ligand binding domain-like"/>
    <property type="match status" value="1"/>
</dbReference>
<feature type="domain" description="Neurotransmitter-gated ion-channel ligand-binding" evidence="3">
    <location>
        <begin position="34"/>
        <end position="83"/>
    </location>
</feature>
<name>A0AA36D907_9BILA</name>
<dbReference type="Pfam" id="PF02931">
    <property type="entry name" value="Neur_chan_LBD"/>
    <property type="match status" value="1"/>
</dbReference>
<feature type="non-terminal residue" evidence="4">
    <location>
        <position position="119"/>
    </location>
</feature>